<evidence type="ECO:0000256" key="1">
    <source>
        <dbReference type="ARBA" id="ARBA00001957"/>
    </source>
</evidence>
<dbReference type="InterPro" id="IPR006162">
    <property type="entry name" value="Ppantetheine_attach_site"/>
</dbReference>
<feature type="non-terminal residue" evidence="5">
    <location>
        <position position="568"/>
    </location>
</feature>
<dbReference type="GO" id="GO:0044550">
    <property type="term" value="P:secondary metabolite biosynthetic process"/>
    <property type="evidence" value="ECO:0007669"/>
    <property type="project" value="TreeGrafter"/>
</dbReference>
<dbReference type="GO" id="GO:0003824">
    <property type="term" value="F:catalytic activity"/>
    <property type="evidence" value="ECO:0007669"/>
    <property type="project" value="InterPro"/>
</dbReference>
<dbReference type="InterPro" id="IPR020806">
    <property type="entry name" value="PKS_PP-bd"/>
</dbReference>
<proteinExistence type="predicted"/>
<dbReference type="PANTHER" id="PTHR45527">
    <property type="entry name" value="NONRIBOSOMAL PEPTIDE SYNTHETASE"/>
    <property type="match status" value="1"/>
</dbReference>
<dbReference type="InterPro" id="IPR023213">
    <property type="entry name" value="CAT-like_dom_sf"/>
</dbReference>
<keyword evidence="3" id="KW-0597">Phosphoprotein</keyword>
<dbReference type="GO" id="GO:0008610">
    <property type="term" value="P:lipid biosynthetic process"/>
    <property type="evidence" value="ECO:0007669"/>
    <property type="project" value="UniProtKB-ARBA"/>
</dbReference>
<dbReference type="PROSITE" id="PS00012">
    <property type="entry name" value="PHOSPHOPANTETHEINE"/>
    <property type="match status" value="1"/>
</dbReference>
<dbReference type="GO" id="GO:0005737">
    <property type="term" value="C:cytoplasm"/>
    <property type="evidence" value="ECO:0007669"/>
    <property type="project" value="TreeGrafter"/>
</dbReference>
<dbReference type="InterPro" id="IPR045851">
    <property type="entry name" value="AMP-bd_C_sf"/>
</dbReference>
<keyword evidence="6" id="KW-1185">Reference proteome</keyword>
<dbReference type="AlphaFoldDB" id="A0A7W3TH01"/>
<dbReference type="InterPro" id="IPR001242">
    <property type="entry name" value="Condensation_dom"/>
</dbReference>
<dbReference type="Gene3D" id="3.30.559.30">
    <property type="entry name" value="Nonribosomal peptide synthetase, condensation domain"/>
    <property type="match status" value="1"/>
</dbReference>
<dbReference type="Proteomes" id="UP000538929">
    <property type="component" value="Unassembled WGS sequence"/>
</dbReference>
<reference evidence="6" key="1">
    <citation type="submission" date="2019-10" db="EMBL/GenBank/DDBJ databases">
        <title>Streptomyces sp. nov., a novel actinobacterium isolated from alkaline environment.</title>
        <authorList>
            <person name="Golinska P."/>
        </authorList>
    </citation>
    <scope>NUCLEOTIDE SEQUENCE [LARGE SCALE GENOMIC DNA]</scope>
    <source>
        <strain evidence="6">DSM 42118</strain>
    </source>
</reference>
<dbReference type="Gene3D" id="3.30.300.30">
    <property type="match status" value="1"/>
</dbReference>
<dbReference type="SUPFAM" id="SSF47336">
    <property type="entry name" value="ACP-like"/>
    <property type="match status" value="1"/>
</dbReference>
<dbReference type="InterPro" id="IPR009081">
    <property type="entry name" value="PP-bd_ACP"/>
</dbReference>
<evidence type="ECO:0000256" key="2">
    <source>
        <dbReference type="ARBA" id="ARBA00022450"/>
    </source>
</evidence>
<sequence>MVPAAFVVVSELPLLPNGKVDRAALPAPGAGAGGVSFRAPETVAERLLAEIWEELLGVTGVGAGDDFFALGGHSLLATRLTHRLGRALDIRVPLRLVFEHPVLADLAQHLPTEGERPVGIPMIDRLPEADGTLVLPASVGQERLWVLCRLEEEANLTYHIRGAVHIEGALDVEALRTALLRLTHRHEVLRTRLDEVSGEIRQLVSADALVPLSRVATPDWESVIESETRRAFDLTAGPLWHVTLIRAATDHHVFVMVLHHVIADGWSLDLLLRELAEHYATASSTPAVAPPPPAGVQYAEIAHLQRETASSELDFWRSHMAGAPSLDLPTDHPRPARQTYRGDTVPLTLSDDALAAAARGADTTAFTVLATALVIVLAKLTGQYDVTIGTPSAGREHPGTAEVVGYVVDTLPLRVRLSPEGTLKDALHHVRDVVERIRTHQRVPLEELIRELRPPRDHSRTPLFQVLLAINGTPPRYDLPGLRVRPAPIPIRTVPYDLVIQAEERDGRITGHLIFNTDLFEATTAELIAERLSETVSALAGDVDEVVRDVGVLSVGECVRLGGVSVSS</sequence>
<dbReference type="CDD" id="cd19531">
    <property type="entry name" value="LCL_NRPS-like"/>
    <property type="match status" value="1"/>
</dbReference>
<dbReference type="EMBL" id="VKHT01001016">
    <property type="protein sequence ID" value="MBB0246648.1"/>
    <property type="molecule type" value="Genomic_DNA"/>
</dbReference>
<dbReference type="PANTHER" id="PTHR45527:SF1">
    <property type="entry name" value="FATTY ACID SYNTHASE"/>
    <property type="match status" value="1"/>
</dbReference>
<name>A0A7W3TH01_9ACTN</name>
<accession>A0A7W3TH01</accession>
<dbReference type="GO" id="GO:0017000">
    <property type="term" value="P:antibiotic biosynthetic process"/>
    <property type="evidence" value="ECO:0007669"/>
    <property type="project" value="UniProtKB-ARBA"/>
</dbReference>
<gene>
    <name evidence="5" type="ORF">FNQ90_21650</name>
</gene>
<evidence type="ECO:0000313" key="5">
    <source>
        <dbReference type="EMBL" id="MBB0246648.1"/>
    </source>
</evidence>
<protein>
    <submittedName>
        <fullName evidence="5">Non-ribosomal peptide synthetase</fullName>
    </submittedName>
</protein>
<evidence type="ECO:0000313" key="6">
    <source>
        <dbReference type="Proteomes" id="UP000538929"/>
    </source>
</evidence>
<comment type="caution">
    <text evidence="5">The sequence shown here is derived from an EMBL/GenBank/DDBJ whole genome shotgun (WGS) entry which is preliminary data.</text>
</comment>
<dbReference type="PROSITE" id="PS50075">
    <property type="entry name" value="CARRIER"/>
    <property type="match status" value="1"/>
</dbReference>
<dbReference type="Gene3D" id="3.30.559.10">
    <property type="entry name" value="Chloramphenicol acetyltransferase-like domain"/>
    <property type="match status" value="1"/>
</dbReference>
<feature type="domain" description="Carrier" evidence="4">
    <location>
        <begin position="39"/>
        <end position="114"/>
    </location>
</feature>
<comment type="cofactor">
    <cofactor evidence="1">
        <name>pantetheine 4'-phosphate</name>
        <dbReference type="ChEBI" id="CHEBI:47942"/>
    </cofactor>
</comment>
<dbReference type="Pfam" id="PF00668">
    <property type="entry name" value="Condensation"/>
    <property type="match status" value="1"/>
</dbReference>
<dbReference type="Gene3D" id="1.10.1200.10">
    <property type="entry name" value="ACP-like"/>
    <property type="match status" value="1"/>
</dbReference>
<dbReference type="SUPFAM" id="SSF56801">
    <property type="entry name" value="Acetyl-CoA synthetase-like"/>
    <property type="match status" value="1"/>
</dbReference>
<dbReference type="SUPFAM" id="SSF52777">
    <property type="entry name" value="CoA-dependent acyltransferases"/>
    <property type="match status" value="2"/>
</dbReference>
<evidence type="ECO:0000256" key="3">
    <source>
        <dbReference type="ARBA" id="ARBA00022553"/>
    </source>
</evidence>
<dbReference type="SMART" id="SM00823">
    <property type="entry name" value="PKS_PP"/>
    <property type="match status" value="1"/>
</dbReference>
<keyword evidence="2" id="KW-0596">Phosphopantetheine</keyword>
<dbReference type="FunFam" id="1.10.1200.10:FF:000005">
    <property type="entry name" value="Nonribosomal peptide synthetase 1"/>
    <property type="match status" value="1"/>
</dbReference>
<organism evidence="5 6">
    <name type="scientific">Streptomyces alkaliphilus</name>
    <dbReference type="NCBI Taxonomy" id="1472722"/>
    <lineage>
        <taxon>Bacteria</taxon>
        <taxon>Bacillati</taxon>
        <taxon>Actinomycetota</taxon>
        <taxon>Actinomycetes</taxon>
        <taxon>Kitasatosporales</taxon>
        <taxon>Streptomycetaceae</taxon>
        <taxon>Streptomyces</taxon>
    </lineage>
</organism>
<evidence type="ECO:0000259" key="4">
    <source>
        <dbReference type="PROSITE" id="PS50075"/>
    </source>
</evidence>
<dbReference type="InterPro" id="IPR036736">
    <property type="entry name" value="ACP-like_sf"/>
</dbReference>
<dbReference type="Pfam" id="PF00550">
    <property type="entry name" value="PP-binding"/>
    <property type="match status" value="1"/>
</dbReference>
<dbReference type="GO" id="GO:0043041">
    <property type="term" value="P:amino acid activation for nonribosomal peptide biosynthetic process"/>
    <property type="evidence" value="ECO:0007669"/>
    <property type="project" value="TreeGrafter"/>
</dbReference>
<dbReference type="GO" id="GO:0031177">
    <property type="term" value="F:phosphopantetheine binding"/>
    <property type="evidence" value="ECO:0007669"/>
    <property type="project" value="InterPro"/>
</dbReference>